<dbReference type="InterPro" id="IPR002197">
    <property type="entry name" value="HTH_Fis"/>
</dbReference>
<dbReference type="SUPFAM" id="SSF52172">
    <property type="entry name" value="CheY-like"/>
    <property type="match status" value="1"/>
</dbReference>
<keyword evidence="1" id="KW-0547">Nucleotide-binding</keyword>
<dbReference type="SUPFAM" id="SSF52540">
    <property type="entry name" value="P-loop containing nucleoside triphosphate hydrolases"/>
    <property type="match status" value="1"/>
</dbReference>
<evidence type="ECO:0000259" key="6">
    <source>
        <dbReference type="PROSITE" id="PS50045"/>
    </source>
</evidence>
<evidence type="ECO:0000256" key="4">
    <source>
        <dbReference type="ARBA" id="ARBA00023163"/>
    </source>
</evidence>
<reference evidence="9" key="1">
    <citation type="submission" date="2020-05" db="EMBL/GenBank/DDBJ databases">
        <title>Frigoriglobus tundricola gen. nov., sp. nov., a psychrotolerant cellulolytic planctomycete of the family Gemmataceae with two divergent copies of 16S rRNA gene.</title>
        <authorList>
            <person name="Kulichevskaya I.S."/>
            <person name="Ivanova A.A."/>
            <person name="Naumoff D.G."/>
            <person name="Beletsky A.V."/>
            <person name="Rijpstra W.I.C."/>
            <person name="Sinninghe Damste J.S."/>
            <person name="Mardanov A.V."/>
            <person name="Ravin N.V."/>
            <person name="Dedysh S.N."/>
        </authorList>
    </citation>
    <scope>NUCLEOTIDE SEQUENCE [LARGE SCALE GENOMIC DNA]</scope>
    <source>
        <strain evidence="9">PL17</strain>
    </source>
</reference>
<dbReference type="Pfam" id="PF25601">
    <property type="entry name" value="AAA_lid_14"/>
    <property type="match status" value="1"/>
</dbReference>
<dbReference type="EMBL" id="CP053452">
    <property type="protein sequence ID" value="QJW99862.1"/>
    <property type="molecule type" value="Genomic_DNA"/>
</dbReference>
<dbReference type="InterPro" id="IPR027417">
    <property type="entry name" value="P-loop_NTPase"/>
</dbReference>
<feature type="domain" description="Sigma-54 factor interaction" evidence="6">
    <location>
        <begin position="152"/>
        <end position="381"/>
    </location>
</feature>
<name>A0A6M5Z3S4_9BACT</name>
<dbReference type="CDD" id="cd00009">
    <property type="entry name" value="AAA"/>
    <property type="match status" value="1"/>
</dbReference>
<organism evidence="8 9">
    <name type="scientific">Frigoriglobus tundricola</name>
    <dbReference type="NCBI Taxonomy" id="2774151"/>
    <lineage>
        <taxon>Bacteria</taxon>
        <taxon>Pseudomonadati</taxon>
        <taxon>Planctomycetota</taxon>
        <taxon>Planctomycetia</taxon>
        <taxon>Gemmatales</taxon>
        <taxon>Gemmataceae</taxon>
        <taxon>Frigoriglobus</taxon>
    </lineage>
</organism>
<sequence>MTAKRTHAPTILIAEDDPATRANLALLLRSEGYAVREAADGEAAAAALADPTVAAALLDLKMPKRDGLSVLRAHADRLEEVPVIVVTAYGGSTAAIEAMKLGAYDYLTKPFDLEEVLFTVRRALTQRALVAQVQALSADPLADDPDPTQDELVGRSPAMVAVFKAIGLVAPADEPVLILGESGTGKELVANALHRNSHRSGGPFVKVNCAALSPMLLESELFGHEKGAFTGAVARRRGRFEQANGGTLFLDEVGELGIDLQAKLLRVLQSGTFERVGAEETLCADVRVVAATNRDLKARVAAGEFREDLYYRLDVVAVTLPPLRERKDDVPLLAEYVIKQLSRKHGWPGLALAPEAVAELSRRTWPGNIREFRNALARAAILARGRVIGAEHLSAEDAHTAPPTAPAPSANPLDLRAAVAEAERRVIRQALEQAGGNRTRAALLLGISRRQLFDKVRAYGLDR</sequence>
<evidence type="ECO:0000259" key="7">
    <source>
        <dbReference type="PROSITE" id="PS50110"/>
    </source>
</evidence>
<dbReference type="KEGG" id="ftj:FTUN_7485"/>
<dbReference type="InterPro" id="IPR025943">
    <property type="entry name" value="Sigma_54_int_dom_ATP-bd_2"/>
</dbReference>
<evidence type="ECO:0000313" key="9">
    <source>
        <dbReference type="Proteomes" id="UP000503447"/>
    </source>
</evidence>
<evidence type="ECO:0000256" key="2">
    <source>
        <dbReference type="ARBA" id="ARBA00022840"/>
    </source>
</evidence>
<dbReference type="GO" id="GO:0006355">
    <property type="term" value="P:regulation of DNA-templated transcription"/>
    <property type="evidence" value="ECO:0007669"/>
    <property type="project" value="InterPro"/>
</dbReference>
<evidence type="ECO:0000256" key="3">
    <source>
        <dbReference type="ARBA" id="ARBA00023015"/>
    </source>
</evidence>
<dbReference type="Gene3D" id="1.10.8.60">
    <property type="match status" value="1"/>
</dbReference>
<keyword evidence="4" id="KW-0804">Transcription</keyword>
<evidence type="ECO:0000256" key="1">
    <source>
        <dbReference type="ARBA" id="ARBA00022741"/>
    </source>
</evidence>
<dbReference type="InterPro" id="IPR009057">
    <property type="entry name" value="Homeodomain-like_sf"/>
</dbReference>
<gene>
    <name evidence="8" type="ORF">FTUN_7485</name>
</gene>
<dbReference type="PROSITE" id="PS00675">
    <property type="entry name" value="SIGMA54_INTERACT_1"/>
    <property type="match status" value="1"/>
</dbReference>
<dbReference type="InterPro" id="IPR058031">
    <property type="entry name" value="AAA_lid_NorR"/>
</dbReference>
<dbReference type="GO" id="GO:0043565">
    <property type="term" value="F:sequence-specific DNA binding"/>
    <property type="evidence" value="ECO:0007669"/>
    <property type="project" value="InterPro"/>
</dbReference>
<dbReference type="FunFam" id="3.40.50.300:FF:000006">
    <property type="entry name" value="DNA-binding transcriptional regulator NtrC"/>
    <property type="match status" value="1"/>
</dbReference>
<dbReference type="InterPro" id="IPR003593">
    <property type="entry name" value="AAA+_ATPase"/>
</dbReference>
<dbReference type="PROSITE" id="PS50045">
    <property type="entry name" value="SIGMA54_INTERACT_4"/>
    <property type="match status" value="1"/>
</dbReference>
<evidence type="ECO:0008006" key="10">
    <source>
        <dbReference type="Google" id="ProtNLM"/>
    </source>
</evidence>
<accession>A0A6M5Z3S4</accession>
<feature type="modified residue" description="4-aspartylphosphate" evidence="5">
    <location>
        <position position="59"/>
    </location>
</feature>
<keyword evidence="3" id="KW-0805">Transcription regulation</keyword>
<evidence type="ECO:0000313" key="8">
    <source>
        <dbReference type="EMBL" id="QJW99862.1"/>
    </source>
</evidence>
<dbReference type="InterPro" id="IPR001789">
    <property type="entry name" value="Sig_transdc_resp-reg_receiver"/>
</dbReference>
<keyword evidence="9" id="KW-1185">Reference proteome</keyword>
<dbReference type="PROSITE" id="PS00676">
    <property type="entry name" value="SIGMA54_INTERACT_2"/>
    <property type="match status" value="1"/>
</dbReference>
<dbReference type="Pfam" id="PF02954">
    <property type="entry name" value="HTH_8"/>
    <property type="match status" value="1"/>
</dbReference>
<dbReference type="SUPFAM" id="SSF46689">
    <property type="entry name" value="Homeodomain-like"/>
    <property type="match status" value="1"/>
</dbReference>
<proteinExistence type="predicted"/>
<feature type="domain" description="Response regulatory" evidence="7">
    <location>
        <begin position="10"/>
        <end position="124"/>
    </location>
</feature>
<dbReference type="Gene3D" id="3.40.50.300">
    <property type="entry name" value="P-loop containing nucleotide triphosphate hydrolases"/>
    <property type="match status" value="1"/>
</dbReference>
<dbReference type="RefSeq" id="WP_171474750.1">
    <property type="nucleotide sequence ID" value="NZ_CP053452.2"/>
</dbReference>
<evidence type="ECO:0000256" key="5">
    <source>
        <dbReference type="PROSITE-ProRule" id="PRU00169"/>
    </source>
</evidence>
<dbReference type="GO" id="GO:0005524">
    <property type="term" value="F:ATP binding"/>
    <property type="evidence" value="ECO:0007669"/>
    <property type="project" value="UniProtKB-KW"/>
</dbReference>
<dbReference type="InterPro" id="IPR025662">
    <property type="entry name" value="Sigma_54_int_dom_ATP-bd_1"/>
</dbReference>
<dbReference type="GO" id="GO:0000160">
    <property type="term" value="P:phosphorelay signal transduction system"/>
    <property type="evidence" value="ECO:0007669"/>
    <property type="project" value="InterPro"/>
</dbReference>
<keyword evidence="2" id="KW-0067">ATP-binding</keyword>
<dbReference type="InterPro" id="IPR002078">
    <property type="entry name" value="Sigma_54_int"/>
</dbReference>
<keyword evidence="5" id="KW-0597">Phosphoprotein</keyword>
<dbReference type="PROSITE" id="PS50110">
    <property type="entry name" value="RESPONSE_REGULATORY"/>
    <property type="match status" value="1"/>
</dbReference>
<dbReference type="SMART" id="SM00382">
    <property type="entry name" value="AAA"/>
    <property type="match status" value="1"/>
</dbReference>
<protein>
    <recommendedName>
        <fullName evidence="10">Response regulator of zinc sigma-54-dependent two-component system</fullName>
    </recommendedName>
</protein>
<dbReference type="SMART" id="SM00448">
    <property type="entry name" value="REC"/>
    <property type="match status" value="1"/>
</dbReference>
<dbReference type="PRINTS" id="PR01590">
    <property type="entry name" value="HTHFIS"/>
</dbReference>
<dbReference type="AlphaFoldDB" id="A0A6M5Z3S4"/>
<dbReference type="Pfam" id="PF00158">
    <property type="entry name" value="Sigma54_activat"/>
    <property type="match status" value="1"/>
</dbReference>
<dbReference type="InterPro" id="IPR011006">
    <property type="entry name" value="CheY-like_superfamily"/>
</dbReference>
<dbReference type="Proteomes" id="UP000503447">
    <property type="component" value="Chromosome"/>
</dbReference>
<dbReference type="Pfam" id="PF00072">
    <property type="entry name" value="Response_reg"/>
    <property type="match status" value="1"/>
</dbReference>
<dbReference type="PANTHER" id="PTHR32071">
    <property type="entry name" value="TRANSCRIPTIONAL REGULATORY PROTEIN"/>
    <property type="match status" value="1"/>
</dbReference>
<dbReference type="Gene3D" id="3.40.50.2300">
    <property type="match status" value="1"/>
</dbReference>
<dbReference type="PANTHER" id="PTHR32071:SF122">
    <property type="entry name" value="SIGMA FACTOR"/>
    <property type="match status" value="1"/>
</dbReference>
<dbReference type="Gene3D" id="1.10.10.60">
    <property type="entry name" value="Homeodomain-like"/>
    <property type="match status" value="1"/>
</dbReference>